<dbReference type="Proteomes" id="UP001310594">
    <property type="component" value="Unassembled WGS sequence"/>
</dbReference>
<dbReference type="AlphaFoldDB" id="A0AAN7ZZ57"/>
<feature type="compositionally biased region" description="Basic and acidic residues" evidence="2">
    <location>
        <begin position="1064"/>
        <end position="1074"/>
    </location>
</feature>
<sequence length="1172" mass="132016">MNENLAERFGRRRQAVRQDGEKALIWIQPPQLNRKIREYYDDSKKTVDGGPWLDRPEIPTSAEILDTDVISSNSSDIVELVPNMPKGAWESKETYLGAQYELLREDALQPLRFAVARVRVTPEGNEETFNGTIGIYEKVHICGMTCGNKGIALRITFSLSRVGKKIRWDQSKRLLTGGLVVLTPANDMFQKTAIVATVAARPLPMLDQNPPEIDIYIARPEEMEIDPAAEWVMVEDRTSFFEGSKHTLVALQKMMREPFPLSEHLVDAKTKIDAPEYLRQQPRPDLTPVLRNNRHQTYENIDMLKQWPAQPASDMDDSQLIALRRILTKRLAIIQGPPGTGKTYVSEQAIKVMLTDRKENDGEPPIIIACQTNHAVDQLLRKIAEFEPEFVRLGGRSKDKEVVKKRTLYEVRNLTSEEPLAGSLKGNANKKMKDLAKEFGVILTPLKPEKTPLDFAMLEKLGLLSIKQANTLEDGASKWVQAKLSNPQEARNSPFNVWLGKALISVPLKQQSEEFGFDFEEADLAFEEVKAAEAENAAKDDDDFETLYGLHLPLADNFTARKVTGVTEAKVKEMMKEQDMWKIPEAMRGEVYRYLQRETKKHILTVFREKAKVYNEQAAKRQIGAWEHDENILKKQKVIGMTTTGLSKYRALISALQPKIILIEEAAETLEAPVTVACVPSLQHLILVGDHKQLRPHVQVKAHEDRPFYLNVSLFERLVNNKMEYDTLAKQRRMIPEVRRILYPIYGKLIEDHPSVLDPDRRPNVPGMGGVNSFFFTHQWPEARDDYMSCYNPDEALMIMGFVGYLLVNGMKPQDITILTFYNGQRKRILSLVNEIRRSENNIFAEGIPIIVTVDSYQGEENKVVLLSLVRSNSNDQIGFLSNQNRVCVALSRAQCGFYIFGNGMLLHTHEERNQKNIWREVLLIIAGKKNKIERPKIEPLNRLDENLPVRCSNHNKESNIHEPADWQTITSAGGCNQKCDGILPCGHSCVIACHPFSHDSIFCQQTCGKKLPCGHGTCQNDCGSMCSCKTCSNKARASAQSANTASQTKTLIPFDGTERLMKVKTSSETEDSSKSSAWRSFADEEPKRYEEEAASLPPPKISRGTPGNPKNQQKAEARDETEEVTPKLKQMAFGSDGAADSVSAASSSTTKGLGNAEGKKRVYKQEPSLLD</sequence>
<dbReference type="CDD" id="cd18808">
    <property type="entry name" value="SF1_C_Upf1"/>
    <property type="match status" value="1"/>
</dbReference>
<evidence type="ECO:0000313" key="7">
    <source>
        <dbReference type="Proteomes" id="UP001310594"/>
    </source>
</evidence>
<name>A0AAN7ZZ57_9PEZI</name>
<dbReference type="InterPro" id="IPR041679">
    <property type="entry name" value="DNA2/NAM7-like_C"/>
</dbReference>
<proteinExistence type="predicted"/>
<keyword evidence="1" id="KW-0347">Helicase</keyword>
<dbReference type="EMBL" id="JAVRQU010000013">
    <property type="protein sequence ID" value="KAK5696058.1"/>
    <property type="molecule type" value="Genomic_DNA"/>
</dbReference>
<dbReference type="Gene3D" id="3.40.50.300">
    <property type="entry name" value="P-loop containing nucleotide triphosphate hydrolases"/>
    <property type="match status" value="3"/>
</dbReference>
<dbReference type="InterPro" id="IPR041677">
    <property type="entry name" value="DNA2/NAM7_AAA_11"/>
</dbReference>
<evidence type="ECO:0000259" key="3">
    <source>
        <dbReference type="Pfam" id="PF13086"/>
    </source>
</evidence>
<dbReference type="Pfam" id="PF13087">
    <property type="entry name" value="AAA_12"/>
    <property type="match status" value="1"/>
</dbReference>
<evidence type="ECO:0000259" key="5">
    <source>
        <dbReference type="Pfam" id="PF25396"/>
    </source>
</evidence>
<dbReference type="Pfam" id="PF13086">
    <property type="entry name" value="AAA_11"/>
    <property type="match status" value="1"/>
</dbReference>
<comment type="caution">
    <text evidence="6">The sequence shown here is derived from an EMBL/GenBank/DDBJ whole genome shotgun (WGS) entry which is preliminary data.</text>
</comment>
<dbReference type="InterPro" id="IPR045055">
    <property type="entry name" value="DNA2/NAM7-like"/>
</dbReference>
<organism evidence="6 7">
    <name type="scientific">Elasticomyces elasticus</name>
    <dbReference type="NCBI Taxonomy" id="574655"/>
    <lineage>
        <taxon>Eukaryota</taxon>
        <taxon>Fungi</taxon>
        <taxon>Dikarya</taxon>
        <taxon>Ascomycota</taxon>
        <taxon>Pezizomycotina</taxon>
        <taxon>Dothideomycetes</taxon>
        <taxon>Dothideomycetidae</taxon>
        <taxon>Mycosphaerellales</taxon>
        <taxon>Teratosphaeriaceae</taxon>
        <taxon>Elasticomyces</taxon>
    </lineage>
</organism>
<dbReference type="PANTHER" id="PTHR10887">
    <property type="entry name" value="DNA2/NAM7 HELICASE FAMILY"/>
    <property type="match status" value="1"/>
</dbReference>
<evidence type="ECO:0000259" key="4">
    <source>
        <dbReference type="Pfam" id="PF13087"/>
    </source>
</evidence>
<dbReference type="InterPro" id="IPR047187">
    <property type="entry name" value="SF1_C_Upf1"/>
</dbReference>
<evidence type="ECO:0000256" key="2">
    <source>
        <dbReference type="SAM" id="MobiDB-lite"/>
    </source>
</evidence>
<gene>
    <name evidence="6" type="ORF">LTR97_008478</name>
</gene>
<keyword evidence="1" id="KW-0378">Hydrolase</keyword>
<feature type="region of interest" description="Disordered" evidence="2">
    <location>
        <begin position="1064"/>
        <end position="1172"/>
    </location>
</feature>
<feature type="compositionally biased region" description="Low complexity" evidence="2">
    <location>
        <begin position="1135"/>
        <end position="1149"/>
    </location>
</feature>
<dbReference type="GO" id="GO:0004386">
    <property type="term" value="F:helicase activity"/>
    <property type="evidence" value="ECO:0007669"/>
    <property type="project" value="InterPro"/>
</dbReference>
<feature type="domain" description="DNA2/NAM7 helicase-like C-terminal" evidence="4">
    <location>
        <begin position="710"/>
        <end position="903"/>
    </location>
</feature>
<dbReference type="CDD" id="cd06008">
    <property type="entry name" value="NF-X1-zinc-finger"/>
    <property type="match status" value="1"/>
</dbReference>
<evidence type="ECO:0000256" key="1">
    <source>
        <dbReference type="ARBA" id="ARBA00022806"/>
    </source>
</evidence>
<dbReference type="PANTHER" id="PTHR10887:SF341">
    <property type="entry name" value="NFX1-TYPE ZINC FINGER-CONTAINING PROTEIN 1"/>
    <property type="match status" value="1"/>
</dbReference>
<keyword evidence="1" id="KW-0067">ATP-binding</keyword>
<dbReference type="InterPro" id="IPR027417">
    <property type="entry name" value="P-loop_NTPase"/>
</dbReference>
<dbReference type="SUPFAM" id="SSF52540">
    <property type="entry name" value="P-loop containing nucleoside triphosphate hydrolases"/>
    <property type="match status" value="1"/>
</dbReference>
<feature type="domain" description="DNA2/NAM7 helicase helicase" evidence="3">
    <location>
        <begin position="315"/>
        <end position="698"/>
    </location>
</feature>
<dbReference type="Pfam" id="PF25396">
    <property type="entry name" value="ZNFX1"/>
    <property type="match status" value="1"/>
</dbReference>
<evidence type="ECO:0008006" key="8">
    <source>
        <dbReference type="Google" id="ProtNLM"/>
    </source>
</evidence>
<dbReference type="InterPro" id="IPR057373">
    <property type="entry name" value="ZNFX1"/>
</dbReference>
<dbReference type="GO" id="GO:0031380">
    <property type="term" value="C:nuclear RNA-directed RNA polymerase complex"/>
    <property type="evidence" value="ECO:0007669"/>
    <property type="project" value="TreeGrafter"/>
</dbReference>
<keyword evidence="1" id="KW-0547">Nucleotide-binding</keyword>
<protein>
    <recommendedName>
        <fullName evidence="8">P-loop containing nucleoside triphosphate hydrolase protein</fullName>
    </recommendedName>
</protein>
<evidence type="ECO:0000313" key="6">
    <source>
        <dbReference type="EMBL" id="KAK5696058.1"/>
    </source>
</evidence>
<feature type="compositionally biased region" description="Basic and acidic residues" evidence="2">
    <location>
        <begin position="1082"/>
        <end position="1092"/>
    </location>
</feature>
<accession>A0AAN7ZZ57</accession>
<reference evidence="6" key="1">
    <citation type="submission" date="2023-08" db="EMBL/GenBank/DDBJ databases">
        <title>Black Yeasts Isolated from many extreme environments.</title>
        <authorList>
            <person name="Coleine C."/>
            <person name="Stajich J.E."/>
            <person name="Selbmann L."/>
        </authorList>
    </citation>
    <scope>NUCLEOTIDE SEQUENCE</scope>
    <source>
        <strain evidence="6">CCFEE 5810</strain>
    </source>
</reference>
<dbReference type="GO" id="GO:0031048">
    <property type="term" value="P:regulatory ncRNA-mediated heterochromatin formation"/>
    <property type="evidence" value="ECO:0007669"/>
    <property type="project" value="TreeGrafter"/>
</dbReference>
<feature type="domain" description="ZNFX1" evidence="5">
    <location>
        <begin position="131"/>
        <end position="236"/>
    </location>
</feature>